<organism evidence="1">
    <name type="scientific">Setaria italica</name>
    <name type="common">Foxtail millet</name>
    <name type="synonym">Panicum italicum</name>
    <dbReference type="NCBI Taxonomy" id="4555"/>
    <lineage>
        <taxon>Eukaryota</taxon>
        <taxon>Viridiplantae</taxon>
        <taxon>Streptophyta</taxon>
        <taxon>Embryophyta</taxon>
        <taxon>Tracheophyta</taxon>
        <taxon>Spermatophyta</taxon>
        <taxon>Magnoliopsida</taxon>
        <taxon>Liliopsida</taxon>
        <taxon>Poales</taxon>
        <taxon>Poaceae</taxon>
        <taxon>PACMAD clade</taxon>
        <taxon>Panicoideae</taxon>
        <taxon>Panicodae</taxon>
        <taxon>Paniceae</taxon>
        <taxon>Cenchrinae</taxon>
        <taxon>Setaria</taxon>
    </lineage>
</organism>
<accession>A0A368SWJ8</accession>
<reference evidence="1" key="1">
    <citation type="journal article" date="2012" name="Nat. Biotechnol.">
        <title>Reference genome sequence of the model plant Setaria.</title>
        <authorList>
            <person name="Bennetzen J.L."/>
            <person name="Schmutz J."/>
            <person name="Wang H."/>
            <person name="Percifield R."/>
            <person name="Hawkins J."/>
            <person name="Pontaroli A.C."/>
            <person name="Estep M."/>
            <person name="Feng L."/>
            <person name="Vaughn J.N."/>
            <person name="Grimwood J."/>
            <person name="Jenkins J."/>
            <person name="Barry K."/>
            <person name="Lindquist E."/>
            <person name="Hellsten U."/>
            <person name="Deshpande S."/>
            <person name="Wang X."/>
            <person name="Wu X."/>
            <person name="Mitros T."/>
            <person name="Triplett J."/>
            <person name="Yang X."/>
            <person name="Ye C.Y."/>
            <person name="Mauro-Herrera M."/>
            <person name="Wang L."/>
            <person name="Li P."/>
            <person name="Sharma M."/>
            <person name="Sharma R."/>
            <person name="Ronald P.C."/>
            <person name="Panaud O."/>
            <person name="Kellogg E.A."/>
            <person name="Brutnell T.P."/>
            <person name="Doust A.N."/>
            <person name="Tuskan G.A."/>
            <person name="Rokhsar D."/>
            <person name="Devos K.M."/>
        </authorList>
    </citation>
    <scope>NUCLEOTIDE SEQUENCE [LARGE SCALE GENOMIC DNA]</scope>
    <source>
        <strain evidence="1">Yugu1</strain>
    </source>
</reference>
<dbReference type="EMBL" id="CM003536">
    <property type="protein sequence ID" value="RCV46806.1"/>
    <property type="molecule type" value="Genomic_DNA"/>
</dbReference>
<proteinExistence type="predicted"/>
<dbReference type="AlphaFoldDB" id="A0A368SWJ8"/>
<reference evidence="1" key="2">
    <citation type="submission" date="2015-07" db="EMBL/GenBank/DDBJ databases">
        <authorList>
            <person name="Noorani M."/>
        </authorList>
    </citation>
    <scope>NUCLEOTIDE SEQUENCE</scope>
    <source>
        <strain evidence="1">Yugu1</strain>
    </source>
</reference>
<gene>
    <name evidence="1" type="ORF">SETIT_9G560900v2</name>
</gene>
<sequence>MIHFSRKSISIMLCPCPVEDYYSKTLDFGGSSIWQHLLKVTWRVRCYAVAYHHEIYFFSMRDFCRLRRNSFFVLQLFGGKTDAYL</sequence>
<evidence type="ECO:0000313" key="1">
    <source>
        <dbReference type="EMBL" id="RCV46806.1"/>
    </source>
</evidence>
<protein>
    <submittedName>
        <fullName evidence="1">Uncharacterized protein</fullName>
    </submittedName>
</protein>
<name>A0A368SWJ8_SETIT</name>